<feature type="compositionally biased region" description="Basic and acidic residues" evidence="1">
    <location>
        <begin position="1"/>
        <end position="17"/>
    </location>
</feature>
<feature type="transmembrane region" description="Helical" evidence="2">
    <location>
        <begin position="36"/>
        <end position="59"/>
    </location>
</feature>
<feature type="region of interest" description="Disordered" evidence="1">
    <location>
        <begin position="1"/>
        <end position="21"/>
    </location>
</feature>
<sequence>MDARPLIPDRDPKRDTEGNECDVIAEPPSVRTFDHVWSWMPISLAAGILCAMTSFLHVWL</sequence>
<keyword evidence="2" id="KW-0472">Membrane</keyword>
<evidence type="ECO:0000256" key="2">
    <source>
        <dbReference type="SAM" id="Phobius"/>
    </source>
</evidence>
<dbReference type="Proteomes" id="UP000007635">
    <property type="component" value="Chromosome XVII"/>
</dbReference>
<keyword evidence="4" id="KW-1185">Reference proteome</keyword>
<evidence type="ECO:0000313" key="3">
    <source>
        <dbReference type="Ensembl" id="ENSGACP00000039524.1"/>
    </source>
</evidence>
<organism evidence="3 4">
    <name type="scientific">Gasterosteus aculeatus aculeatus</name>
    <name type="common">three-spined stickleback</name>
    <dbReference type="NCBI Taxonomy" id="481459"/>
    <lineage>
        <taxon>Eukaryota</taxon>
        <taxon>Metazoa</taxon>
        <taxon>Chordata</taxon>
        <taxon>Craniata</taxon>
        <taxon>Vertebrata</taxon>
        <taxon>Euteleostomi</taxon>
        <taxon>Actinopterygii</taxon>
        <taxon>Neopterygii</taxon>
        <taxon>Teleostei</taxon>
        <taxon>Neoteleostei</taxon>
        <taxon>Acanthomorphata</taxon>
        <taxon>Eupercaria</taxon>
        <taxon>Perciformes</taxon>
        <taxon>Cottioidei</taxon>
        <taxon>Gasterosteales</taxon>
        <taxon>Gasterosteidae</taxon>
        <taxon>Gasterosteus</taxon>
    </lineage>
</organism>
<reference evidence="3" key="3">
    <citation type="submission" date="2025-09" db="UniProtKB">
        <authorList>
            <consortium name="Ensembl"/>
        </authorList>
    </citation>
    <scope>IDENTIFICATION</scope>
</reference>
<dbReference type="AlphaFoldDB" id="A0AAQ4PL34"/>
<proteinExistence type="predicted"/>
<accession>A0AAQ4PL34</accession>
<keyword evidence="2" id="KW-0812">Transmembrane</keyword>
<reference evidence="3 4" key="1">
    <citation type="journal article" date="2021" name="G3 (Bethesda)">
        <title>Improved contiguity of the threespine stickleback genome using long-read sequencing.</title>
        <authorList>
            <person name="Nath S."/>
            <person name="Shaw D.E."/>
            <person name="White M.A."/>
        </authorList>
    </citation>
    <scope>NUCLEOTIDE SEQUENCE [LARGE SCALE GENOMIC DNA]</scope>
    <source>
        <strain evidence="3 4">Lake Benthic</strain>
    </source>
</reference>
<evidence type="ECO:0000313" key="4">
    <source>
        <dbReference type="Proteomes" id="UP000007635"/>
    </source>
</evidence>
<name>A0AAQ4PL34_GASAC</name>
<reference evidence="3" key="2">
    <citation type="submission" date="2025-08" db="UniProtKB">
        <authorList>
            <consortium name="Ensembl"/>
        </authorList>
    </citation>
    <scope>IDENTIFICATION</scope>
</reference>
<protein>
    <submittedName>
        <fullName evidence="3">Uncharacterized protein</fullName>
    </submittedName>
</protein>
<evidence type="ECO:0000256" key="1">
    <source>
        <dbReference type="SAM" id="MobiDB-lite"/>
    </source>
</evidence>
<dbReference type="Ensembl" id="ENSGACT00000061036.1">
    <property type="protein sequence ID" value="ENSGACP00000039524.1"/>
    <property type="gene ID" value="ENSGACG00000024304.1"/>
</dbReference>
<keyword evidence="2" id="KW-1133">Transmembrane helix</keyword>